<evidence type="ECO:0000313" key="5">
    <source>
        <dbReference type="EMBL" id="BAV32483.1"/>
    </source>
</evidence>
<keyword evidence="6" id="KW-1185">Reference proteome</keyword>
<dbReference type="PROSITE" id="PS00070">
    <property type="entry name" value="ALDEHYDE_DEHYDR_CYS"/>
    <property type="match status" value="1"/>
</dbReference>
<dbReference type="OrthoDB" id="9812625at2"/>
<comment type="similarity">
    <text evidence="1">Belongs to the aldehyde dehydrogenase family.</text>
</comment>
<gene>
    <name evidence="5" type="ORF">SCL_0159</name>
</gene>
<dbReference type="FunFam" id="3.40.605.10:FF:000012">
    <property type="entry name" value="NAD-dependent succinate-semialdehyde dehydrogenase"/>
    <property type="match status" value="1"/>
</dbReference>
<dbReference type="InterPro" id="IPR015590">
    <property type="entry name" value="Aldehyde_DH_dom"/>
</dbReference>
<dbReference type="FunFam" id="3.40.309.10:FF:000010">
    <property type="entry name" value="Gamma-aminobutyraldehyde dehydrogenase"/>
    <property type="match status" value="1"/>
</dbReference>
<dbReference type="Pfam" id="PF00171">
    <property type="entry name" value="Aldedh"/>
    <property type="match status" value="1"/>
</dbReference>
<dbReference type="PANTHER" id="PTHR43217:SF1">
    <property type="entry name" value="SUCCINATE SEMIALDEHYDE DEHYDROGENASE [NAD(P)+] SAD"/>
    <property type="match status" value="1"/>
</dbReference>
<organism evidence="5 6">
    <name type="scientific">Sulfuricaulis limicola</name>
    <dbReference type="NCBI Taxonomy" id="1620215"/>
    <lineage>
        <taxon>Bacteria</taxon>
        <taxon>Pseudomonadati</taxon>
        <taxon>Pseudomonadota</taxon>
        <taxon>Gammaproteobacteria</taxon>
        <taxon>Acidiferrobacterales</taxon>
        <taxon>Acidiferrobacteraceae</taxon>
        <taxon>Sulfuricaulis</taxon>
    </lineage>
</organism>
<dbReference type="InterPro" id="IPR047110">
    <property type="entry name" value="GABD/Sad-like"/>
</dbReference>
<evidence type="ECO:0000256" key="1">
    <source>
        <dbReference type="ARBA" id="ARBA00009986"/>
    </source>
</evidence>
<dbReference type="InterPro" id="IPR016161">
    <property type="entry name" value="Ald_DH/histidinol_DH"/>
</dbReference>
<keyword evidence="2" id="KW-0521">NADP</keyword>
<dbReference type="InterPro" id="IPR016162">
    <property type="entry name" value="Ald_DH_N"/>
</dbReference>
<dbReference type="Gene3D" id="3.40.309.10">
    <property type="entry name" value="Aldehyde Dehydrogenase, Chain A, domain 2"/>
    <property type="match status" value="1"/>
</dbReference>
<dbReference type="Gene3D" id="3.40.605.10">
    <property type="entry name" value="Aldehyde Dehydrogenase, Chain A, domain 1"/>
    <property type="match status" value="1"/>
</dbReference>
<proteinExistence type="inferred from homology"/>
<evidence type="ECO:0000256" key="3">
    <source>
        <dbReference type="ARBA" id="ARBA00023002"/>
    </source>
</evidence>
<sequence>METINPATGERLKTFDTWNDAQVEIALTAAAASNPGWQATPFAERARLFRHAAAELRNNTAHYAGIITLEMGKIVREARAEIEKCAWGCEFYAEHAESFLCDEIIQTDAGSSYVSYPPLGTVLAIMPWNFPFWQVFRFAAPSLMAGNTALLKHASNVPQCALAIGEIFRKAGFPEGVFQTLMITAARAEKIIADPRIHAVSLTGSEVAGRKVAAAAGAALKKTVLELGGSDAFVVLADADLEPAVNTAIASRFLNCGQSCIAAKRFILVEPIAEAFIEQFRHKAHALRLGDPMKEETRLGPMARADLRDQLHQQVTDSVATGASLALHGGPAAGPGFFYEPTVLDHVRPGMRAWEEELFGPVAVVIRARDEEDAVRIANDNRYGLGATIFTRDVKKGERLARRIQSGSSFVNGMVKSDPRLPFGGIKASGYGRELSVHGIREFVNIKTIWVK</sequence>
<dbReference type="InParanoid" id="A0A1B4XCE1"/>
<dbReference type="PANTHER" id="PTHR43217">
    <property type="entry name" value="SUCCINATE SEMIALDEHYDE DEHYDROGENASE [NAD(P)+] SAD"/>
    <property type="match status" value="1"/>
</dbReference>
<reference evidence="5 6" key="1">
    <citation type="submission" date="2015-05" db="EMBL/GenBank/DDBJ databases">
        <title>Complete genome sequence of a sulfur-oxidizing gammaproteobacterium strain HA5.</title>
        <authorList>
            <person name="Miura A."/>
            <person name="Kojima H."/>
            <person name="Fukui M."/>
        </authorList>
    </citation>
    <scope>NUCLEOTIDE SEQUENCE [LARGE SCALE GENOMIC DNA]</scope>
    <source>
        <strain evidence="5 6">HA5</strain>
    </source>
</reference>
<accession>A0A1B4XCE1</accession>
<dbReference type="CDD" id="cd07100">
    <property type="entry name" value="ALDH_SSADH1_GabD1"/>
    <property type="match status" value="1"/>
</dbReference>
<dbReference type="EMBL" id="AP014879">
    <property type="protein sequence ID" value="BAV32483.1"/>
    <property type="molecule type" value="Genomic_DNA"/>
</dbReference>
<dbReference type="InterPro" id="IPR016160">
    <property type="entry name" value="Ald_DH_CS_CYS"/>
</dbReference>
<protein>
    <submittedName>
        <fullName evidence="5">Succinate-semialdehyde dehydrogenase</fullName>
    </submittedName>
</protein>
<dbReference type="InterPro" id="IPR044148">
    <property type="entry name" value="ALDH_GabD1-like"/>
</dbReference>
<dbReference type="GO" id="GO:0004777">
    <property type="term" value="F:succinate-semialdehyde dehydrogenase (NAD+) activity"/>
    <property type="evidence" value="ECO:0007669"/>
    <property type="project" value="TreeGrafter"/>
</dbReference>
<evidence type="ECO:0000259" key="4">
    <source>
        <dbReference type="Pfam" id="PF00171"/>
    </source>
</evidence>
<dbReference type="KEGG" id="slim:SCL_0159"/>
<evidence type="ECO:0000313" key="6">
    <source>
        <dbReference type="Proteomes" id="UP000243180"/>
    </source>
</evidence>
<dbReference type="SUPFAM" id="SSF53720">
    <property type="entry name" value="ALDH-like"/>
    <property type="match status" value="1"/>
</dbReference>
<name>A0A1B4XCE1_9GAMM</name>
<dbReference type="FunCoup" id="A0A1B4XCE1">
    <property type="interactions" value="47"/>
</dbReference>
<keyword evidence="3" id="KW-0560">Oxidoreductase</keyword>
<dbReference type="RefSeq" id="WP_096359160.1">
    <property type="nucleotide sequence ID" value="NZ_AP014879.1"/>
</dbReference>
<feature type="domain" description="Aldehyde dehydrogenase" evidence="4">
    <location>
        <begin position="1"/>
        <end position="449"/>
    </location>
</feature>
<dbReference type="GO" id="GO:0004030">
    <property type="term" value="F:aldehyde dehydrogenase [NAD(P)+] activity"/>
    <property type="evidence" value="ECO:0007669"/>
    <property type="project" value="InterPro"/>
</dbReference>
<dbReference type="InterPro" id="IPR016163">
    <property type="entry name" value="Ald_DH_C"/>
</dbReference>
<evidence type="ECO:0000256" key="2">
    <source>
        <dbReference type="ARBA" id="ARBA00022857"/>
    </source>
</evidence>
<dbReference type="AlphaFoldDB" id="A0A1B4XCE1"/>
<dbReference type="Proteomes" id="UP000243180">
    <property type="component" value="Chromosome"/>
</dbReference>